<protein>
    <submittedName>
        <fullName evidence="1">Uncharacterized protein</fullName>
    </submittedName>
</protein>
<accession>A0A8S1J5F6</accession>
<evidence type="ECO:0000313" key="1">
    <source>
        <dbReference type="EMBL" id="CAD7702379.1"/>
    </source>
</evidence>
<dbReference type="AlphaFoldDB" id="A0A8S1J5F6"/>
<organism evidence="1 2">
    <name type="scientific">Ostreobium quekettii</name>
    <dbReference type="NCBI Taxonomy" id="121088"/>
    <lineage>
        <taxon>Eukaryota</taxon>
        <taxon>Viridiplantae</taxon>
        <taxon>Chlorophyta</taxon>
        <taxon>core chlorophytes</taxon>
        <taxon>Ulvophyceae</taxon>
        <taxon>TCBD clade</taxon>
        <taxon>Bryopsidales</taxon>
        <taxon>Ostreobineae</taxon>
        <taxon>Ostreobiaceae</taxon>
        <taxon>Ostreobium</taxon>
    </lineage>
</organism>
<proteinExistence type="predicted"/>
<feature type="non-terminal residue" evidence="1">
    <location>
        <position position="1"/>
    </location>
</feature>
<reference evidence="1" key="1">
    <citation type="submission" date="2020-12" db="EMBL/GenBank/DDBJ databases">
        <authorList>
            <person name="Iha C."/>
        </authorList>
    </citation>
    <scope>NUCLEOTIDE SEQUENCE</scope>
</reference>
<gene>
    <name evidence="1" type="ORF">OSTQU699_LOCUS7736</name>
</gene>
<comment type="caution">
    <text evidence="1">The sequence shown here is derived from an EMBL/GenBank/DDBJ whole genome shotgun (WGS) entry which is preliminary data.</text>
</comment>
<keyword evidence="2" id="KW-1185">Reference proteome</keyword>
<dbReference type="EMBL" id="CAJHUC010001806">
    <property type="protein sequence ID" value="CAD7702379.1"/>
    <property type="molecule type" value="Genomic_DNA"/>
</dbReference>
<dbReference type="OrthoDB" id="10473213at2759"/>
<name>A0A8S1J5F6_9CHLO</name>
<sequence>LSFHPELLSTMALSASPYHFCAVTGNTELACFLYFRGVDITRNITVASFSAAGANGSTPWRKEILVSAADAALLAGNSRTAQALGLAEQGVPLCWSQEQHHKFPEEFRDKARSTVGALLKCGWFIALPGPARRVVVSNAMQHLTRTLVWGAVNPKVFQHRWEDVLGPELHEAASNVLQKAAYVPVSTTIQPSPQYQFRVAQGGTLWGHVCSFDGSWAVFSLVCVCSTHSQVVEAVIRSGVVR</sequence>
<evidence type="ECO:0000313" key="2">
    <source>
        <dbReference type="Proteomes" id="UP000708148"/>
    </source>
</evidence>
<dbReference type="Proteomes" id="UP000708148">
    <property type="component" value="Unassembled WGS sequence"/>
</dbReference>